<dbReference type="Proteomes" id="UP000016464">
    <property type="component" value="Unassembled WGS sequence"/>
</dbReference>
<keyword evidence="2" id="KW-1185">Reference proteome</keyword>
<evidence type="ECO:0000313" key="2">
    <source>
        <dbReference type="Proteomes" id="UP000016464"/>
    </source>
</evidence>
<gene>
    <name evidence="1" type="ORF">M467_13040</name>
</gene>
<organism evidence="1 2">
    <name type="scientific">Exiguobacterium chiriqhucha RW-2</name>
    <dbReference type="NCBI Taxonomy" id="1345023"/>
    <lineage>
        <taxon>Bacteria</taxon>
        <taxon>Bacillati</taxon>
        <taxon>Bacillota</taxon>
        <taxon>Bacilli</taxon>
        <taxon>Bacillales</taxon>
        <taxon>Bacillales Family XII. Incertae Sedis</taxon>
        <taxon>Exiguobacterium</taxon>
    </lineage>
</organism>
<name>U1N2N8_9BACL</name>
<comment type="caution">
    <text evidence="1">The sequence shown here is derived from an EMBL/GenBank/DDBJ whole genome shotgun (WGS) entry which is preliminary data.</text>
</comment>
<accession>U1N2N8</accession>
<dbReference type="AlphaFoldDB" id="U1N2N8"/>
<evidence type="ECO:0000313" key="1">
    <source>
        <dbReference type="EMBL" id="ERG68201.1"/>
    </source>
</evidence>
<protein>
    <submittedName>
        <fullName evidence="1">Uncharacterized protein</fullName>
    </submittedName>
</protein>
<reference evidence="1 2" key="1">
    <citation type="journal article" date="2013" name="Genome Announc.">
        <title>Draft Genome Sequence of Exiguobacterium pavilionensis Strain RW-2, with Wide Thermal, Salinity, and pH Tolerance, Isolated from Modern Freshwater Microbialites.</title>
        <authorList>
            <person name="White R.A.III."/>
            <person name="Grassa C.J."/>
            <person name="Suttle C.A."/>
        </authorList>
    </citation>
    <scope>NUCLEOTIDE SEQUENCE [LARGE SCALE GENOMIC DNA]</scope>
    <source>
        <strain evidence="1 2">RW-2</strain>
    </source>
</reference>
<dbReference type="EMBL" id="ATCL01000009">
    <property type="protein sequence ID" value="ERG68201.1"/>
    <property type="molecule type" value="Genomic_DNA"/>
</dbReference>
<proteinExistence type="predicted"/>
<sequence>MFFFAILTRGIRTVSVGILFPNWLIKSIDFIQPRTS</sequence>